<dbReference type="AlphaFoldDB" id="A0A0G4HQQ2"/>
<proteinExistence type="predicted"/>
<feature type="compositionally biased region" description="Acidic residues" evidence="1">
    <location>
        <begin position="385"/>
        <end position="397"/>
    </location>
</feature>
<feature type="transmembrane region" description="Helical" evidence="2">
    <location>
        <begin position="260"/>
        <end position="286"/>
    </location>
</feature>
<feature type="transmembrane region" description="Helical" evidence="2">
    <location>
        <begin position="42"/>
        <end position="66"/>
    </location>
</feature>
<feature type="transmembrane region" description="Helical" evidence="2">
    <location>
        <begin position="127"/>
        <end position="145"/>
    </location>
</feature>
<feature type="transmembrane region" description="Helical" evidence="2">
    <location>
        <begin position="182"/>
        <end position="198"/>
    </location>
</feature>
<keyword evidence="2" id="KW-1133">Transmembrane helix</keyword>
<dbReference type="InterPro" id="IPR037185">
    <property type="entry name" value="EmrE-like"/>
</dbReference>
<dbReference type="VEuPathDB" id="CryptoDB:Cvel_7947"/>
<reference evidence="3" key="1">
    <citation type="submission" date="2014-11" db="EMBL/GenBank/DDBJ databases">
        <authorList>
            <person name="Otto D Thomas"/>
            <person name="Naeem Raeece"/>
        </authorList>
    </citation>
    <scope>NUCLEOTIDE SEQUENCE</scope>
</reference>
<dbReference type="EMBL" id="CDMZ01003487">
    <property type="protein sequence ID" value="CEM46547.1"/>
    <property type="molecule type" value="Genomic_DNA"/>
</dbReference>
<dbReference type="PhylomeDB" id="A0A0G4HQQ2"/>
<keyword evidence="2" id="KW-0472">Membrane</keyword>
<dbReference type="PANTHER" id="PTHR19346">
    <property type="entry name" value="SUGAR PHOSPHATE TRANSPORTER DOMAIN-CONTAINING PROTEIN"/>
    <property type="match status" value="1"/>
</dbReference>
<dbReference type="PANTHER" id="PTHR19346:SF4">
    <property type="entry name" value="SUGAR PHOSPHATE TRANSPORTER DOMAIN-CONTAINING PROTEIN"/>
    <property type="match status" value="1"/>
</dbReference>
<feature type="region of interest" description="Disordered" evidence="1">
    <location>
        <begin position="353"/>
        <end position="411"/>
    </location>
</feature>
<accession>A0A0G4HQQ2</accession>
<organism evidence="3">
    <name type="scientific">Chromera velia CCMP2878</name>
    <dbReference type="NCBI Taxonomy" id="1169474"/>
    <lineage>
        <taxon>Eukaryota</taxon>
        <taxon>Sar</taxon>
        <taxon>Alveolata</taxon>
        <taxon>Colpodellida</taxon>
        <taxon>Chromeraceae</taxon>
        <taxon>Chromera</taxon>
    </lineage>
</organism>
<keyword evidence="2" id="KW-0812">Transmembrane</keyword>
<dbReference type="SUPFAM" id="SSF103481">
    <property type="entry name" value="Multidrug resistance efflux transporter EmrE"/>
    <property type="match status" value="1"/>
</dbReference>
<feature type="transmembrane region" description="Helical" evidence="2">
    <location>
        <begin position="218"/>
        <end position="239"/>
    </location>
</feature>
<feature type="transmembrane region" description="Helical" evidence="2">
    <location>
        <begin position="95"/>
        <end position="115"/>
    </location>
</feature>
<protein>
    <recommendedName>
        <fullName evidence="4">EamA domain-containing protein</fullName>
    </recommendedName>
</protein>
<feature type="transmembrane region" description="Helical" evidence="2">
    <location>
        <begin position="306"/>
        <end position="330"/>
    </location>
</feature>
<evidence type="ECO:0000256" key="1">
    <source>
        <dbReference type="SAM" id="MobiDB-lite"/>
    </source>
</evidence>
<sequence length="411" mass="43890">MQAEKASGGFLAITAKYLAVLACITTWLLMTKFGSALSQSEINLGLFRICASVVYGVLFFSLWIVWRFVSKKRGSEDDLSLCNAEYLGGKSWGTLAFWALICGTIWQIGVYIWYISLSMTSISGNTAVFQSAPAFVYLFSVIFLGEKFSPVKTAGVIVSQVGVLMVTLYGTTDEGRARGESPLGYVLVTLSVIGYAAIQTIRVKYTISASDDVPIANALRFTCLYGAMPLPVVALLVFVANWTGLEAFKLPGSGIEVLQIFLNCSIDASFRLSLFAGLVACSPVFLNVGNLLTVPASCLLDYVSDGFILPFNALAGIGLIAAGFFLVAVLENVKGGGGEEDEEGVQRLSAEVGRLAEGDEEGGPTSTTGAGRDVERGGGGVMNDQEPETETTDDNDDPAMRSLMTGQRVYR</sequence>
<gene>
    <name evidence="3" type="ORF">Cvel_7947</name>
</gene>
<name>A0A0G4HQQ2_9ALVE</name>
<dbReference type="InterPro" id="IPR026505">
    <property type="entry name" value="Solute_c_fam_35_mem_F3/F4"/>
</dbReference>
<evidence type="ECO:0000256" key="2">
    <source>
        <dbReference type="SAM" id="Phobius"/>
    </source>
</evidence>
<evidence type="ECO:0000313" key="3">
    <source>
        <dbReference type="EMBL" id="CEM46547.1"/>
    </source>
</evidence>
<feature type="transmembrane region" description="Helical" evidence="2">
    <location>
        <begin position="6"/>
        <end position="30"/>
    </location>
</feature>
<evidence type="ECO:0008006" key="4">
    <source>
        <dbReference type="Google" id="ProtNLM"/>
    </source>
</evidence>